<gene>
    <name evidence="3" type="primary">purU</name>
    <name evidence="7" type="ORF">TH3_00665</name>
</gene>
<proteinExistence type="inferred from homology"/>
<dbReference type="InterPro" id="IPR036477">
    <property type="entry name" value="Formyl_transf_N_sf"/>
</dbReference>
<dbReference type="Gene3D" id="3.30.70.260">
    <property type="match status" value="1"/>
</dbReference>
<feature type="active site" evidence="3">
    <location>
        <position position="244"/>
    </location>
</feature>
<keyword evidence="5" id="KW-1133">Transmembrane helix</keyword>
<dbReference type="InterPro" id="IPR045865">
    <property type="entry name" value="ACT-like_dom_sf"/>
</dbReference>
<protein>
    <recommendedName>
        <fullName evidence="3 4">Formyltetrahydrofolate deformylase</fullName>
        <ecNumber evidence="3 4">3.5.1.10</ecNumber>
    </recommendedName>
    <alternativeName>
        <fullName evidence="3">Formyl-FH(4) hydrolase</fullName>
    </alternativeName>
</protein>
<dbReference type="EMBL" id="CP004388">
    <property type="protein sequence ID" value="AJD50259.1"/>
    <property type="molecule type" value="Genomic_DNA"/>
</dbReference>
<evidence type="ECO:0000256" key="4">
    <source>
        <dbReference type="NCBIfam" id="TIGR00655"/>
    </source>
</evidence>
<dbReference type="GO" id="GO:0006189">
    <property type="term" value="P:'de novo' IMP biosynthetic process"/>
    <property type="evidence" value="ECO:0007669"/>
    <property type="project" value="UniProtKB-UniRule"/>
</dbReference>
<evidence type="ECO:0000313" key="8">
    <source>
        <dbReference type="Proteomes" id="UP000007127"/>
    </source>
</evidence>
<evidence type="ECO:0000313" key="7">
    <source>
        <dbReference type="EMBL" id="AJD50259.1"/>
    </source>
</evidence>
<dbReference type="Gene3D" id="3.40.50.170">
    <property type="entry name" value="Formyl transferase, N-terminal domain"/>
    <property type="match status" value="1"/>
</dbReference>
<dbReference type="GO" id="GO:0008864">
    <property type="term" value="F:formyltetrahydrofolate deformylase activity"/>
    <property type="evidence" value="ECO:0007669"/>
    <property type="project" value="UniProtKB-UniRule"/>
</dbReference>
<dbReference type="SUPFAM" id="SSF53328">
    <property type="entry name" value="Formyltransferase"/>
    <property type="match status" value="1"/>
</dbReference>
<dbReference type="NCBIfam" id="NF004684">
    <property type="entry name" value="PRK06027.1"/>
    <property type="match status" value="1"/>
</dbReference>
<evidence type="ECO:0000256" key="5">
    <source>
        <dbReference type="SAM" id="Phobius"/>
    </source>
</evidence>
<dbReference type="EC" id="3.5.1.10" evidence="3 4"/>
<dbReference type="PANTHER" id="PTHR42706">
    <property type="entry name" value="FORMYLTETRAHYDROFOLATE DEFORMYLASE"/>
    <property type="match status" value="1"/>
</dbReference>
<dbReference type="Proteomes" id="UP000007127">
    <property type="component" value="Chromosome"/>
</dbReference>
<dbReference type="InterPro" id="IPR004810">
    <property type="entry name" value="PurU"/>
</dbReference>
<dbReference type="GeneID" id="31925838"/>
<name>A0AB72U844_9PROT</name>
<evidence type="ECO:0000256" key="1">
    <source>
        <dbReference type="ARBA" id="ARBA00022563"/>
    </source>
</evidence>
<dbReference type="PRINTS" id="PR01575">
    <property type="entry name" value="FFH4HYDRLASE"/>
</dbReference>
<accession>A0AB72U844</accession>
<keyword evidence="1 3" id="KW-0554">One-carbon metabolism</keyword>
<keyword evidence="5" id="KW-0472">Membrane</keyword>
<feature type="domain" description="Formyl transferase N-terminal" evidence="6">
    <location>
        <begin position="105"/>
        <end position="281"/>
    </location>
</feature>
<keyword evidence="2 3" id="KW-0378">Hydrolase</keyword>
<evidence type="ECO:0000256" key="2">
    <source>
        <dbReference type="ARBA" id="ARBA00022801"/>
    </source>
</evidence>
<keyword evidence="3" id="KW-0658">Purine biosynthesis</keyword>
<dbReference type="PANTHER" id="PTHR42706:SF1">
    <property type="entry name" value="FORMYLTETRAHYDROFOLATE DEFORMYLASE 2, MITOCHONDRIAL"/>
    <property type="match status" value="1"/>
</dbReference>
<dbReference type="NCBIfam" id="TIGR00655">
    <property type="entry name" value="PurU"/>
    <property type="match status" value="1"/>
</dbReference>
<evidence type="ECO:0000259" key="6">
    <source>
        <dbReference type="Pfam" id="PF00551"/>
    </source>
</evidence>
<feature type="transmembrane region" description="Helical" evidence="5">
    <location>
        <begin position="21"/>
        <end position="42"/>
    </location>
</feature>
<sequence>MQVKIHKPKDKAEMSELAKTFILTITCPDTFGIVAGVTSFLAEEGAFVNKLEQFGDPQSNRFFMRVKFDAGRALRTKAEFADKFATIAEKFTMQWELHDFHRKPKVLLMVSKFGHCLNDLLHRVASNNVHIEIPAIVSNHEDMRGIVEWYGIPYYHLPVTKETKATQEAKLLDIVDEHDADLVGLARYMQVLSTDLCRELEGRCINIHHSFLPSFKGAKPYHQAHSRGVKLIGATAHYVTADLDEGPIIHQAIEHVDHTMTAEDMVEIGRDIESVVFSRAIQMHCEHRVFRNGSKTVVFRR</sequence>
<dbReference type="AlphaFoldDB" id="A0AB72U844"/>
<dbReference type="CDD" id="cd08648">
    <property type="entry name" value="FMT_core_Formyl-FH4-Hydrolase_C"/>
    <property type="match status" value="1"/>
</dbReference>
<evidence type="ECO:0000256" key="3">
    <source>
        <dbReference type="HAMAP-Rule" id="MF_01927"/>
    </source>
</evidence>
<organism evidence="7 8">
    <name type="scientific">Thalassospira xiamenensis M-5 = DSM 17429</name>
    <dbReference type="NCBI Taxonomy" id="1123366"/>
    <lineage>
        <taxon>Bacteria</taxon>
        <taxon>Pseudomonadati</taxon>
        <taxon>Pseudomonadota</taxon>
        <taxon>Alphaproteobacteria</taxon>
        <taxon>Rhodospirillales</taxon>
        <taxon>Thalassospiraceae</taxon>
        <taxon>Thalassospira</taxon>
    </lineage>
</organism>
<dbReference type="GO" id="GO:0006730">
    <property type="term" value="P:one-carbon metabolic process"/>
    <property type="evidence" value="ECO:0007669"/>
    <property type="project" value="UniProtKB-KW"/>
</dbReference>
<comment type="catalytic activity">
    <reaction evidence="3">
        <text>(6R)-10-formyltetrahydrofolate + H2O = (6S)-5,6,7,8-tetrahydrofolate + formate + H(+)</text>
        <dbReference type="Rhea" id="RHEA:19833"/>
        <dbReference type="ChEBI" id="CHEBI:15377"/>
        <dbReference type="ChEBI" id="CHEBI:15378"/>
        <dbReference type="ChEBI" id="CHEBI:15740"/>
        <dbReference type="ChEBI" id="CHEBI:57453"/>
        <dbReference type="ChEBI" id="CHEBI:195366"/>
        <dbReference type="EC" id="3.5.1.10"/>
    </reaction>
</comment>
<dbReference type="SUPFAM" id="SSF55021">
    <property type="entry name" value="ACT-like"/>
    <property type="match status" value="1"/>
</dbReference>
<comment type="similarity">
    <text evidence="3">Belongs to the PurU family.</text>
</comment>
<dbReference type="HAMAP" id="MF_01927">
    <property type="entry name" value="PurU"/>
    <property type="match status" value="1"/>
</dbReference>
<dbReference type="CDD" id="cd04875">
    <property type="entry name" value="ACT_F4HF-DF"/>
    <property type="match status" value="1"/>
</dbReference>
<dbReference type="Pfam" id="PF00551">
    <property type="entry name" value="Formyl_trans_N"/>
    <property type="match status" value="1"/>
</dbReference>
<keyword evidence="5" id="KW-0812">Transmembrane</keyword>
<dbReference type="InterPro" id="IPR044074">
    <property type="entry name" value="PurU_ACT"/>
</dbReference>
<dbReference type="KEGG" id="txi:TH3_00665"/>
<dbReference type="InterPro" id="IPR041729">
    <property type="entry name" value="Formyl-FH4-Hydrolase_C"/>
</dbReference>
<reference evidence="7 8" key="1">
    <citation type="journal article" date="2012" name="J. Bacteriol.">
        <title>Genome sequence of Thalassospira xiamenensis type strain M-5.</title>
        <authorList>
            <person name="Lai Q."/>
            <person name="Shao Z."/>
        </authorList>
    </citation>
    <scope>NUCLEOTIDE SEQUENCE [LARGE SCALE GENOMIC DNA]</scope>
    <source>
        <strain evidence="7 8">M-5</strain>
    </source>
</reference>
<comment type="function">
    <text evidence="3">Catalyzes the hydrolysis of 10-formyltetrahydrofolate (formyl-FH4) to formate and tetrahydrofolate (FH4).</text>
</comment>
<dbReference type="PIRSF" id="PIRSF036480">
    <property type="entry name" value="FormyFH4_hydr"/>
    <property type="match status" value="1"/>
</dbReference>
<dbReference type="RefSeq" id="WP_007091860.1">
    <property type="nucleotide sequence ID" value="NZ_CP004388.1"/>
</dbReference>
<dbReference type="InterPro" id="IPR002376">
    <property type="entry name" value="Formyl_transf_N"/>
</dbReference>
<comment type="pathway">
    <text evidence="3">Purine metabolism; IMP biosynthesis via de novo pathway; formate from 10-formyl-5,6,7,8-tetrahydrofolate: step 1/1.</text>
</comment>